<sequence length="51" mass="5968">MKSPEFITINLTEAVKADSLFYAMITPIIAYFFAQMLYNSSYIANYQNKYK</sequence>
<protein>
    <submittedName>
        <fullName evidence="2">Uncharacterized protein</fullName>
    </submittedName>
</protein>
<reference evidence="2 3" key="1">
    <citation type="submission" date="2019-03" db="EMBL/GenBank/DDBJ databases">
        <title>Genomic analyses of the natural microbiome of Caenorhabditis elegans.</title>
        <authorList>
            <person name="Samuel B."/>
        </authorList>
    </citation>
    <scope>NUCLEOTIDE SEQUENCE [LARGE SCALE GENOMIC DNA]</scope>
    <source>
        <strain evidence="2 3">JUb89</strain>
    </source>
</reference>
<name>A0A4R1Y9W3_ACICA</name>
<dbReference type="Proteomes" id="UP000294963">
    <property type="component" value="Unassembled WGS sequence"/>
</dbReference>
<evidence type="ECO:0000313" key="2">
    <source>
        <dbReference type="EMBL" id="TCM69943.1"/>
    </source>
</evidence>
<gene>
    <name evidence="2" type="ORF">EC844_102216</name>
</gene>
<keyword evidence="1" id="KW-0812">Transmembrane</keyword>
<keyword evidence="1" id="KW-0472">Membrane</keyword>
<dbReference type="AlphaFoldDB" id="A0A4R1Y9W3"/>
<proteinExistence type="predicted"/>
<organism evidence="2 3">
    <name type="scientific">Acinetobacter calcoaceticus</name>
    <dbReference type="NCBI Taxonomy" id="471"/>
    <lineage>
        <taxon>Bacteria</taxon>
        <taxon>Pseudomonadati</taxon>
        <taxon>Pseudomonadota</taxon>
        <taxon>Gammaproteobacteria</taxon>
        <taxon>Moraxellales</taxon>
        <taxon>Moraxellaceae</taxon>
        <taxon>Acinetobacter</taxon>
        <taxon>Acinetobacter calcoaceticus/baumannii complex</taxon>
    </lineage>
</organism>
<keyword evidence="1" id="KW-1133">Transmembrane helix</keyword>
<evidence type="ECO:0000313" key="3">
    <source>
        <dbReference type="Proteomes" id="UP000294963"/>
    </source>
</evidence>
<feature type="transmembrane region" description="Helical" evidence="1">
    <location>
        <begin position="20"/>
        <end position="38"/>
    </location>
</feature>
<accession>A0A4R1Y9W3</accession>
<evidence type="ECO:0000256" key="1">
    <source>
        <dbReference type="SAM" id="Phobius"/>
    </source>
</evidence>
<keyword evidence="3" id="KW-1185">Reference proteome</keyword>
<dbReference type="EMBL" id="SLVJ01000002">
    <property type="protein sequence ID" value="TCM69943.1"/>
    <property type="molecule type" value="Genomic_DNA"/>
</dbReference>
<comment type="caution">
    <text evidence="2">The sequence shown here is derived from an EMBL/GenBank/DDBJ whole genome shotgun (WGS) entry which is preliminary data.</text>
</comment>